<keyword evidence="3" id="KW-1185">Reference proteome</keyword>
<comment type="caution">
    <text evidence="2">The sequence shown here is derived from an EMBL/GenBank/DDBJ whole genome shotgun (WGS) entry which is preliminary data.</text>
</comment>
<evidence type="ECO:0000313" key="3">
    <source>
        <dbReference type="Proteomes" id="UP000694044"/>
    </source>
</evidence>
<dbReference type="PANTHER" id="PTHR11913">
    <property type="entry name" value="COFILIN-RELATED"/>
    <property type="match status" value="1"/>
</dbReference>
<evidence type="ECO:0000259" key="1">
    <source>
        <dbReference type="PROSITE" id="PS51263"/>
    </source>
</evidence>
<dbReference type="GO" id="GO:0003779">
    <property type="term" value="F:actin binding"/>
    <property type="evidence" value="ECO:0007669"/>
    <property type="project" value="InterPro"/>
</dbReference>
<dbReference type="Pfam" id="PF00241">
    <property type="entry name" value="Cofilin_ADF"/>
    <property type="match status" value="1"/>
</dbReference>
<protein>
    <submittedName>
        <fullName evidence="2">Actin-depolymerizing factor</fullName>
    </submittedName>
</protein>
<dbReference type="Proteomes" id="UP000694044">
    <property type="component" value="Unassembled WGS sequence"/>
</dbReference>
<dbReference type="InterPro" id="IPR017904">
    <property type="entry name" value="ADF/Cofilin"/>
</dbReference>
<feature type="domain" description="ADF-H" evidence="1">
    <location>
        <begin position="4"/>
        <end position="123"/>
    </location>
</feature>
<dbReference type="SMART" id="SM00102">
    <property type="entry name" value="ADF"/>
    <property type="match status" value="1"/>
</dbReference>
<dbReference type="CDD" id="cd11286">
    <property type="entry name" value="ADF_cofilin_like"/>
    <property type="match status" value="1"/>
</dbReference>
<sequence length="123" mass="13740">MSYGVGVSDEVITQFNDFKVKRVPHDFRYFIYKIEDDSQIVIECTGPSSESYNGMAGKLAQITNDCRYALVDLDVTTKNGRPVSKLVFVSWSPDTGAIKSKMLYASFNLIIVQSAHCFPNLGE</sequence>
<name>A0A8T1V561_9STRA</name>
<proteinExistence type="predicted"/>
<dbReference type="GO" id="GO:0030042">
    <property type="term" value="P:actin filament depolymerization"/>
    <property type="evidence" value="ECO:0007669"/>
    <property type="project" value="InterPro"/>
</dbReference>
<dbReference type="InterPro" id="IPR002108">
    <property type="entry name" value="ADF-H"/>
</dbReference>
<evidence type="ECO:0000313" key="2">
    <source>
        <dbReference type="EMBL" id="KAG7375503.1"/>
    </source>
</evidence>
<dbReference type="GO" id="GO:0015629">
    <property type="term" value="C:actin cytoskeleton"/>
    <property type="evidence" value="ECO:0007669"/>
    <property type="project" value="InterPro"/>
</dbReference>
<reference evidence="2" key="1">
    <citation type="submission" date="2021-02" db="EMBL/GenBank/DDBJ databases">
        <authorList>
            <person name="Palmer J.M."/>
        </authorList>
    </citation>
    <scope>NUCLEOTIDE SEQUENCE</scope>
    <source>
        <strain evidence="2">SCRP734</strain>
    </source>
</reference>
<accession>A0A8T1V561</accession>
<organism evidence="2 3">
    <name type="scientific">Phytophthora pseudosyringae</name>
    <dbReference type="NCBI Taxonomy" id="221518"/>
    <lineage>
        <taxon>Eukaryota</taxon>
        <taxon>Sar</taxon>
        <taxon>Stramenopiles</taxon>
        <taxon>Oomycota</taxon>
        <taxon>Peronosporomycetes</taxon>
        <taxon>Peronosporales</taxon>
        <taxon>Peronosporaceae</taxon>
        <taxon>Phytophthora</taxon>
    </lineage>
</organism>
<gene>
    <name evidence="2" type="primary">ADF8_1</name>
    <name evidence="2" type="ORF">PHYPSEUDO_000984</name>
</gene>
<dbReference type="AlphaFoldDB" id="A0A8T1V561"/>
<dbReference type="PROSITE" id="PS51263">
    <property type="entry name" value="ADF_H"/>
    <property type="match status" value="1"/>
</dbReference>
<dbReference type="EMBL" id="JAGDFM010001123">
    <property type="protein sequence ID" value="KAG7375503.1"/>
    <property type="molecule type" value="Genomic_DNA"/>
</dbReference>
<dbReference type="OrthoDB" id="10249245at2759"/>